<dbReference type="AlphaFoldDB" id="A0A2M9BWW2"/>
<comment type="cofactor">
    <cofactor evidence="1 9">
        <name>Zn(2+)</name>
        <dbReference type="ChEBI" id="CHEBI:29105"/>
    </cofactor>
</comment>
<dbReference type="InterPro" id="IPR013154">
    <property type="entry name" value="ADH-like_N"/>
</dbReference>
<dbReference type="SMART" id="SM00829">
    <property type="entry name" value="PKS_ER"/>
    <property type="match status" value="1"/>
</dbReference>
<evidence type="ECO:0000256" key="1">
    <source>
        <dbReference type="ARBA" id="ARBA00001947"/>
    </source>
</evidence>
<organism evidence="11 12">
    <name type="scientific">Compostimonas suwonensis</name>
    <dbReference type="NCBI Taxonomy" id="1048394"/>
    <lineage>
        <taxon>Bacteria</taxon>
        <taxon>Bacillati</taxon>
        <taxon>Actinomycetota</taxon>
        <taxon>Actinomycetes</taxon>
        <taxon>Micrococcales</taxon>
        <taxon>Microbacteriaceae</taxon>
        <taxon>Compostimonas</taxon>
    </lineage>
</organism>
<dbReference type="InterPro" id="IPR002328">
    <property type="entry name" value="ADH_Zn_CS"/>
</dbReference>
<dbReference type="Proteomes" id="UP000230161">
    <property type="component" value="Unassembled WGS sequence"/>
</dbReference>
<keyword evidence="6" id="KW-0560">Oxidoreductase</keyword>
<dbReference type="PROSITE" id="PS00059">
    <property type="entry name" value="ADH_ZINC"/>
    <property type="match status" value="1"/>
</dbReference>
<keyword evidence="4 9" id="KW-0479">Metal-binding</keyword>
<dbReference type="Gene3D" id="3.40.50.720">
    <property type="entry name" value="NAD(P)-binding Rossmann-like Domain"/>
    <property type="match status" value="1"/>
</dbReference>
<dbReference type="EC" id="1.1.1.1" evidence="3"/>
<accession>A0A2M9BWW2</accession>
<evidence type="ECO:0000256" key="7">
    <source>
        <dbReference type="ARBA" id="ARBA00049164"/>
    </source>
</evidence>
<keyword evidence="5 9" id="KW-0862">Zinc</keyword>
<evidence type="ECO:0000256" key="6">
    <source>
        <dbReference type="ARBA" id="ARBA00023002"/>
    </source>
</evidence>
<evidence type="ECO:0000256" key="3">
    <source>
        <dbReference type="ARBA" id="ARBA00013190"/>
    </source>
</evidence>
<protein>
    <recommendedName>
        <fullName evidence="3">alcohol dehydrogenase</fullName>
        <ecNumber evidence="3">1.1.1.1</ecNumber>
    </recommendedName>
</protein>
<dbReference type="PANTHER" id="PTHR42940">
    <property type="entry name" value="ALCOHOL DEHYDROGENASE 1-RELATED"/>
    <property type="match status" value="1"/>
</dbReference>
<dbReference type="GO" id="GO:0004022">
    <property type="term" value="F:alcohol dehydrogenase (NAD+) activity"/>
    <property type="evidence" value="ECO:0007669"/>
    <property type="project" value="UniProtKB-EC"/>
</dbReference>
<dbReference type="Pfam" id="PF08240">
    <property type="entry name" value="ADH_N"/>
    <property type="match status" value="1"/>
</dbReference>
<evidence type="ECO:0000259" key="10">
    <source>
        <dbReference type="SMART" id="SM00829"/>
    </source>
</evidence>
<comment type="catalytic activity">
    <reaction evidence="7">
        <text>a secondary alcohol + NAD(+) = a ketone + NADH + H(+)</text>
        <dbReference type="Rhea" id="RHEA:10740"/>
        <dbReference type="ChEBI" id="CHEBI:15378"/>
        <dbReference type="ChEBI" id="CHEBI:17087"/>
        <dbReference type="ChEBI" id="CHEBI:35681"/>
        <dbReference type="ChEBI" id="CHEBI:57540"/>
        <dbReference type="ChEBI" id="CHEBI:57945"/>
        <dbReference type="EC" id="1.1.1.1"/>
    </reaction>
</comment>
<feature type="domain" description="Enoyl reductase (ER)" evidence="10">
    <location>
        <begin position="8"/>
        <end position="308"/>
    </location>
</feature>
<dbReference type="InterPro" id="IPR011032">
    <property type="entry name" value="GroES-like_sf"/>
</dbReference>
<name>A0A2M9BWW2_9MICO</name>
<evidence type="ECO:0000256" key="8">
    <source>
        <dbReference type="ARBA" id="ARBA00049243"/>
    </source>
</evidence>
<evidence type="ECO:0000256" key="5">
    <source>
        <dbReference type="ARBA" id="ARBA00022833"/>
    </source>
</evidence>
<dbReference type="GO" id="GO:0008270">
    <property type="term" value="F:zinc ion binding"/>
    <property type="evidence" value="ECO:0007669"/>
    <property type="project" value="InterPro"/>
</dbReference>
<dbReference type="CDD" id="cd08254">
    <property type="entry name" value="hydroxyacyl_CoA_DH"/>
    <property type="match status" value="1"/>
</dbReference>
<dbReference type="SUPFAM" id="SSF51735">
    <property type="entry name" value="NAD(P)-binding Rossmann-fold domains"/>
    <property type="match status" value="1"/>
</dbReference>
<dbReference type="GO" id="GO:0005737">
    <property type="term" value="C:cytoplasm"/>
    <property type="evidence" value="ECO:0007669"/>
    <property type="project" value="TreeGrafter"/>
</dbReference>
<evidence type="ECO:0000313" key="12">
    <source>
        <dbReference type="Proteomes" id="UP000230161"/>
    </source>
</evidence>
<gene>
    <name evidence="11" type="ORF">CLV54_2218</name>
</gene>
<comment type="similarity">
    <text evidence="2 9">Belongs to the zinc-containing alcohol dehydrogenase family.</text>
</comment>
<dbReference type="OrthoDB" id="3567264at2"/>
<reference evidence="11 12" key="1">
    <citation type="submission" date="2017-11" db="EMBL/GenBank/DDBJ databases">
        <title>Genomic Encyclopedia of Archaeal and Bacterial Type Strains, Phase II (KMG-II): From Individual Species to Whole Genera.</title>
        <authorList>
            <person name="Goeker M."/>
        </authorList>
    </citation>
    <scope>NUCLEOTIDE SEQUENCE [LARGE SCALE GENOMIC DNA]</scope>
    <source>
        <strain evidence="11 12">DSM 25625</strain>
    </source>
</reference>
<dbReference type="PANTHER" id="PTHR42940:SF8">
    <property type="entry name" value="VACUOLAR PROTEIN SORTING-ASSOCIATED PROTEIN 11"/>
    <property type="match status" value="1"/>
</dbReference>
<dbReference type="Pfam" id="PF00107">
    <property type="entry name" value="ADH_zinc_N"/>
    <property type="match status" value="1"/>
</dbReference>
<keyword evidence="12" id="KW-1185">Reference proteome</keyword>
<dbReference type="Gene3D" id="3.90.180.10">
    <property type="entry name" value="Medium-chain alcohol dehydrogenases, catalytic domain"/>
    <property type="match status" value="2"/>
</dbReference>
<dbReference type="EMBL" id="PGFB01000003">
    <property type="protein sequence ID" value="PJJ62415.1"/>
    <property type="molecule type" value="Genomic_DNA"/>
</dbReference>
<sequence length="312" mass="31625">MKAWRLTAAHEPLVLTEVDEPVAGPGEVVIDVRAASLCHSDVGFLDGTLTGILGFTPITLGHEIAGVIASIGADVTSVAVGDRVGVPTAFGGPGQAIDGGFAEKVKVGADWVLPLPDGISFEQAAPATDAGMTAYHALKLGGVTAGTKLGIIGAGGLGSLAIQFAVGLGAEVYVAEINEAVWDNARGYGATAVAKDIMEFADTGLEVIVDYAGFGTTTAGAIDAVAPKGTVVQVGLGRERADISSQNVVFKELRYLGSSAGSHEDCAAVMDLIAAGKASSILTEIGFDEIGEGIERLQRGEVVGRLVAVLPE</sequence>
<comment type="caution">
    <text evidence="11">The sequence shown here is derived from an EMBL/GenBank/DDBJ whole genome shotgun (WGS) entry which is preliminary data.</text>
</comment>
<evidence type="ECO:0000256" key="9">
    <source>
        <dbReference type="RuleBase" id="RU361277"/>
    </source>
</evidence>
<comment type="catalytic activity">
    <reaction evidence="8">
        <text>a primary alcohol + NAD(+) = an aldehyde + NADH + H(+)</text>
        <dbReference type="Rhea" id="RHEA:10736"/>
        <dbReference type="ChEBI" id="CHEBI:15378"/>
        <dbReference type="ChEBI" id="CHEBI:15734"/>
        <dbReference type="ChEBI" id="CHEBI:17478"/>
        <dbReference type="ChEBI" id="CHEBI:57540"/>
        <dbReference type="ChEBI" id="CHEBI:57945"/>
        <dbReference type="EC" id="1.1.1.1"/>
    </reaction>
</comment>
<evidence type="ECO:0000256" key="4">
    <source>
        <dbReference type="ARBA" id="ARBA00022723"/>
    </source>
</evidence>
<dbReference type="SUPFAM" id="SSF50129">
    <property type="entry name" value="GroES-like"/>
    <property type="match status" value="1"/>
</dbReference>
<evidence type="ECO:0000256" key="2">
    <source>
        <dbReference type="ARBA" id="ARBA00008072"/>
    </source>
</evidence>
<evidence type="ECO:0000313" key="11">
    <source>
        <dbReference type="EMBL" id="PJJ62415.1"/>
    </source>
</evidence>
<dbReference type="InterPro" id="IPR036291">
    <property type="entry name" value="NAD(P)-bd_dom_sf"/>
</dbReference>
<dbReference type="InterPro" id="IPR020843">
    <property type="entry name" value="ER"/>
</dbReference>
<proteinExistence type="inferred from homology"/>
<dbReference type="InterPro" id="IPR013149">
    <property type="entry name" value="ADH-like_C"/>
</dbReference>